<feature type="compositionally biased region" description="Basic and acidic residues" evidence="1">
    <location>
        <begin position="417"/>
        <end position="428"/>
    </location>
</feature>
<accession>A0A9X4H735</accession>
<dbReference type="NCBIfam" id="TIGR02867">
    <property type="entry name" value="spore_II_P"/>
    <property type="match status" value="1"/>
</dbReference>
<keyword evidence="4" id="KW-1185">Reference proteome</keyword>
<evidence type="ECO:0000256" key="2">
    <source>
        <dbReference type="SAM" id="Phobius"/>
    </source>
</evidence>
<sequence>MKEKNKIIIGLGVMVLLAGALLYYHFNSLLLRPAFTAAGFFNKETPDHLIGRYTTIVDEEGTTISEMARIASTGDELYTSEGKHYRVERVQGDKAEAKFLGMDSQILAYNEFYAGLSAAVVKNLAEKNKGTFAVYHSHTDESYVPSDGTEAIPFKGGIYQVGKTMVDKLQGEGFQVNYDQTPHDPHDNNAYTRSRRTATNLLKTNPSAIFDVHRDGVPDPNYYRSKIDGKNVAKLRLVLGRENPRMSANMDFAKQMMASANELHPKVVKEIFVGKGDYNQDLTPTALLIEAGTHTNTKEEAEAGMSMFAEAIPVVLGVSPTAPTPGAPGAPITNRPSGTTAGAWKALGWILGLTIVGGLAFLLISSGGMENAKKRLTGFGREFNSFLGPRVAARKIGKQNPKAKINDSSNDSTVNEVLRERKDDLTKD</sequence>
<protein>
    <submittedName>
        <fullName evidence="3">Stage II sporulation protein P</fullName>
    </submittedName>
</protein>
<feature type="transmembrane region" description="Helical" evidence="2">
    <location>
        <begin position="7"/>
        <end position="26"/>
    </location>
</feature>
<feature type="transmembrane region" description="Helical" evidence="2">
    <location>
        <begin position="346"/>
        <end position="365"/>
    </location>
</feature>
<feature type="region of interest" description="Disordered" evidence="1">
    <location>
        <begin position="397"/>
        <end position="428"/>
    </location>
</feature>
<organism evidence="3 4">
    <name type="scientific">Pelotomaculum isophthalicicum JI</name>
    <dbReference type="NCBI Taxonomy" id="947010"/>
    <lineage>
        <taxon>Bacteria</taxon>
        <taxon>Bacillati</taxon>
        <taxon>Bacillota</taxon>
        <taxon>Clostridia</taxon>
        <taxon>Eubacteriales</taxon>
        <taxon>Desulfotomaculaceae</taxon>
        <taxon>Pelotomaculum</taxon>
    </lineage>
</organism>
<comment type="caution">
    <text evidence="3">The sequence shown here is derived from an EMBL/GenBank/DDBJ whole genome shotgun (WGS) entry which is preliminary data.</text>
</comment>
<evidence type="ECO:0000256" key="1">
    <source>
        <dbReference type="SAM" id="MobiDB-lite"/>
    </source>
</evidence>
<dbReference type="Proteomes" id="UP001154312">
    <property type="component" value="Unassembled WGS sequence"/>
</dbReference>
<evidence type="ECO:0000313" key="4">
    <source>
        <dbReference type="Proteomes" id="UP001154312"/>
    </source>
</evidence>
<name>A0A9X4H735_9FIRM</name>
<dbReference type="AlphaFoldDB" id="A0A9X4H735"/>
<dbReference type="EMBL" id="JAKOAV010000004">
    <property type="protein sequence ID" value="MDF9407369.1"/>
    <property type="molecule type" value="Genomic_DNA"/>
</dbReference>
<dbReference type="InterPro" id="IPR010897">
    <property type="entry name" value="Spore_II_P"/>
</dbReference>
<keyword evidence="2" id="KW-1133">Transmembrane helix</keyword>
<keyword evidence="2" id="KW-0472">Membrane</keyword>
<keyword evidence="2" id="KW-0812">Transmembrane</keyword>
<dbReference type="Pfam" id="PF07454">
    <property type="entry name" value="SpoIIP"/>
    <property type="match status" value="1"/>
</dbReference>
<dbReference type="RefSeq" id="WP_277442601.1">
    <property type="nucleotide sequence ID" value="NZ_JAKOAV010000004.1"/>
</dbReference>
<feature type="compositionally biased region" description="Polar residues" evidence="1">
    <location>
        <begin position="406"/>
        <end position="415"/>
    </location>
</feature>
<evidence type="ECO:0000313" key="3">
    <source>
        <dbReference type="EMBL" id="MDF9407369.1"/>
    </source>
</evidence>
<reference evidence="3" key="1">
    <citation type="submission" date="2022-02" db="EMBL/GenBank/DDBJ databases">
        <authorList>
            <person name="Leng L."/>
        </authorList>
    </citation>
    <scope>NUCLEOTIDE SEQUENCE</scope>
    <source>
        <strain evidence="3">JI</strain>
    </source>
</reference>
<proteinExistence type="predicted"/>
<gene>
    <name evidence="3" type="ORF">L7E55_03180</name>
</gene>